<evidence type="ECO:0000313" key="2">
    <source>
        <dbReference type="Proteomes" id="UP000095192"/>
    </source>
</evidence>
<dbReference type="EMBL" id="JROU02001166">
    <property type="protein sequence ID" value="OEH77231.1"/>
    <property type="molecule type" value="Genomic_DNA"/>
</dbReference>
<dbReference type="VEuPathDB" id="ToxoDB:cyc_05279"/>
<proteinExistence type="predicted"/>
<gene>
    <name evidence="1" type="ORF">cyc_05279</name>
</gene>
<keyword evidence="2" id="KW-1185">Reference proteome</keyword>
<reference evidence="1 2" key="1">
    <citation type="journal article" date="2016" name="BMC Genomics">
        <title>Comparative genomics reveals Cyclospora cayetanensis possesses coccidia-like metabolism and invasion components but unique surface antigens.</title>
        <authorList>
            <person name="Liu S."/>
            <person name="Wang L."/>
            <person name="Zheng H."/>
            <person name="Xu Z."/>
            <person name="Roellig D.M."/>
            <person name="Li N."/>
            <person name="Frace M.A."/>
            <person name="Tang K."/>
            <person name="Arrowood M.J."/>
            <person name="Moss D.M."/>
            <person name="Zhang L."/>
            <person name="Feng Y."/>
            <person name="Xiao L."/>
        </authorList>
    </citation>
    <scope>NUCLEOTIDE SEQUENCE [LARGE SCALE GENOMIC DNA]</scope>
    <source>
        <strain evidence="1 2">CHN_HEN01</strain>
    </source>
</reference>
<comment type="caution">
    <text evidence="1">The sequence shown here is derived from an EMBL/GenBank/DDBJ whole genome shotgun (WGS) entry which is preliminary data.</text>
</comment>
<dbReference type="InParanoid" id="A0A1D3D1A0"/>
<dbReference type="Proteomes" id="UP000095192">
    <property type="component" value="Unassembled WGS sequence"/>
</dbReference>
<organism evidence="1 2">
    <name type="scientific">Cyclospora cayetanensis</name>
    <dbReference type="NCBI Taxonomy" id="88456"/>
    <lineage>
        <taxon>Eukaryota</taxon>
        <taxon>Sar</taxon>
        <taxon>Alveolata</taxon>
        <taxon>Apicomplexa</taxon>
        <taxon>Conoidasida</taxon>
        <taxon>Coccidia</taxon>
        <taxon>Eucoccidiorida</taxon>
        <taxon>Eimeriorina</taxon>
        <taxon>Eimeriidae</taxon>
        <taxon>Cyclospora</taxon>
    </lineage>
</organism>
<dbReference type="AlphaFoldDB" id="A0A1D3D1A0"/>
<accession>A0A1D3D1A0</accession>
<evidence type="ECO:0000313" key="1">
    <source>
        <dbReference type="EMBL" id="OEH77231.1"/>
    </source>
</evidence>
<name>A0A1D3D1A0_9EIME</name>
<protein>
    <submittedName>
        <fullName evidence="1">Uncharacterized protein</fullName>
    </submittedName>
</protein>
<sequence>MEREECLTLHAHWKQNNIIGGCNYAQKTEYHPLLSQKLWTTEQDLAEAGCLVTNHEHKDWQGQSKQIPLQGKLRLSQQNCDLNLGSIYHDIVLGNKVDLANFEARRGGLSSLYS</sequence>